<accession>A0A7W1XUQ6</accession>
<feature type="region of interest" description="Disordered" evidence="1">
    <location>
        <begin position="1"/>
        <end position="66"/>
    </location>
</feature>
<evidence type="ECO:0000313" key="2">
    <source>
        <dbReference type="EMBL" id="MBA4603642.1"/>
    </source>
</evidence>
<name>A0A7W1XUQ6_9BACL</name>
<sequence length="101" mass="11574">MEQLFISNNGNSLSSTAPNRIGDTPLGRWLQKFADNGTRSKKVTHDDLIPGSSKHKEQRWKEYQDNGGKMEYSRWSKLYDANMTKPGKSHQAVESYKNKLN</sequence>
<feature type="compositionally biased region" description="Polar residues" evidence="1">
    <location>
        <begin position="1"/>
        <end position="18"/>
    </location>
</feature>
<dbReference type="RefSeq" id="WP_181742117.1">
    <property type="nucleotide sequence ID" value="NZ_JACEOL010000064.1"/>
</dbReference>
<evidence type="ECO:0000256" key="1">
    <source>
        <dbReference type="SAM" id="MobiDB-lite"/>
    </source>
</evidence>
<evidence type="ECO:0000313" key="3">
    <source>
        <dbReference type="Proteomes" id="UP000538292"/>
    </source>
</evidence>
<dbReference type="AlphaFoldDB" id="A0A7W1XUQ6"/>
<reference evidence="2 3" key="1">
    <citation type="submission" date="2020-07" db="EMBL/GenBank/DDBJ databases">
        <title>Thermoactinomyces phylogeny.</title>
        <authorList>
            <person name="Dunlap C."/>
        </authorList>
    </citation>
    <scope>NUCLEOTIDE SEQUENCE [LARGE SCALE GENOMIC DNA]</scope>
    <source>
        <strain evidence="2 3">AMNI-1</strain>
    </source>
</reference>
<organism evidence="2 3">
    <name type="scientific">Thermoactinomyces mirandus</name>
    <dbReference type="NCBI Taxonomy" id="2756294"/>
    <lineage>
        <taxon>Bacteria</taxon>
        <taxon>Bacillati</taxon>
        <taxon>Bacillota</taxon>
        <taxon>Bacilli</taxon>
        <taxon>Bacillales</taxon>
        <taxon>Thermoactinomycetaceae</taxon>
        <taxon>Thermoactinomyces</taxon>
    </lineage>
</organism>
<comment type="caution">
    <text evidence="2">The sequence shown here is derived from an EMBL/GenBank/DDBJ whole genome shotgun (WGS) entry which is preliminary data.</text>
</comment>
<gene>
    <name evidence="2" type="ORF">H2C83_15335</name>
</gene>
<keyword evidence="3" id="KW-1185">Reference proteome</keyword>
<protein>
    <submittedName>
        <fullName evidence="2">Uncharacterized protein</fullName>
    </submittedName>
</protein>
<dbReference type="Proteomes" id="UP000538292">
    <property type="component" value="Unassembled WGS sequence"/>
</dbReference>
<dbReference type="EMBL" id="JACEOL010000064">
    <property type="protein sequence ID" value="MBA4603642.1"/>
    <property type="molecule type" value="Genomic_DNA"/>
</dbReference>
<proteinExistence type="predicted"/>